<name>A0A7W7VHH5_9PSEU</name>
<keyword evidence="2" id="KW-1185">Reference proteome</keyword>
<dbReference type="InterPro" id="IPR011747">
    <property type="entry name" value="CHP02241"/>
</dbReference>
<protein>
    <submittedName>
        <fullName evidence="1">Phage tail-like protein</fullName>
    </submittedName>
</protein>
<dbReference type="Proteomes" id="UP000520767">
    <property type="component" value="Unassembled WGS sequence"/>
</dbReference>
<dbReference type="NCBIfam" id="TIGR02241">
    <property type="entry name" value="conserved hypothetical phage tail region protein"/>
    <property type="match status" value="1"/>
</dbReference>
<dbReference type="RefSeq" id="WP_184814285.1">
    <property type="nucleotide sequence ID" value="NZ_JACHJQ010000007.1"/>
</dbReference>
<dbReference type="Pfam" id="PF06841">
    <property type="entry name" value="Phage_T4_gp19"/>
    <property type="match status" value="1"/>
</dbReference>
<dbReference type="PANTHER" id="PTHR38009:SF1">
    <property type="entry name" value="CONSERVED HYPOTHETICAL PHAGE TAIL PROTEIN"/>
    <property type="match status" value="1"/>
</dbReference>
<organism evidence="1 2">
    <name type="scientific">Actinophytocola algeriensis</name>
    <dbReference type="NCBI Taxonomy" id="1768010"/>
    <lineage>
        <taxon>Bacteria</taxon>
        <taxon>Bacillati</taxon>
        <taxon>Actinomycetota</taxon>
        <taxon>Actinomycetes</taxon>
        <taxon>Pseudonocardiales</taxon>
        <taxon>Pseudonocardiaceae</taxon>
    </lineage>
</organism>
<reference evidence="1 2" key="1">
    <citation type="submission" date="2020-08" db="EMBL/GenBank/DDBJ databases">
        <title>Genomic Encyclopedia of Type Strains, Phase III (KMG-III): the genomes of soil and plant-associated and newly described type strains.</title>
        <authorList>
            <person name="Whitman W."/>
        </authorList>
    </citation>
    <scope>NUCLEOTIDE SEQUENCE [LARGE SCALE GENOMIC DNA]</scope>
    <source>
        <strain evidence="1 2">CECT 8960</strain>
    </source>
</reference>
<dbReference type="GO" id="GO:0005198">
    <property type="term" value="F:structural molecule activity"/>
    <property type="evidence" value="ECO:0007669"/>
    <property type="project" value="InterPro"/>
</dbReference>
<dbReference type="PANTHER" id="PTHR38009">
    <property type="entry name" value="CONSERVED HYPOTHETICAL PHAGE TAIL PROTEIN"/>
    <property type="match status" value="1"/>
</dbReference>
<accession>A0A7W7VHH5</accession>
<proteinExistence type="predicted"/>
<evidence type="ECO:0000313" key="1">
    <source>
        <dbReference type="EMBL" id="MBB4910214.1"/>
    </source>
</evidence>
<dbReference type="AlphaFoldDB" id="A0A7W7VHH5"/>
<dbReference type="EMBL" id="JACHJQ010000007">
    <property type="protein sequence ID" value="MBB4910214.1"/>
    <property type="molecule type" value="Genomic_DNA"/>
</dbReference>
<gene>
    <name evidence="1" type="ORF">FHR82_006472</name>
</gene>
<sequence length="150" mass="16263">MPISLNTMLALTTRFHVSVDGVDLGGWARCQGLEVKFNPEPQHDGGNYQYETVMPGAIKYTPVTLQRAINAADTAKVQSWLRERASGWIDAHASGGGGTAQISLFDAHAQKVATWTLRNVYPDSWKGPDLDAGTLGIATEQLVLVHEGFL</sequence>
<dbReference type="InterPro" id="IPR010667">
    <property type="entry name" value="Phage_T4_Gp19"/>
</dbReference>
<evidence type="ECO:0000313" key="2">
    <source>
        <dbReference type="Proteomes" id="UP000520767"/>
    </source>
</evidence>
<comment type="caution">
    <text evidence="1">The sequence shown here is derived from an EMBL/GenBank/DDBJ whole genome shotgun (WGS) entry which is preliminary data.</text>
</comment>